<feature type="domain" description="SDH C-terminal" evidence="11">
    <location>
        <begin position="251"/>
        <end position="280"/>
    </location>
</feature>
<feature type="binding site" evidence="8">
    <location>
        <position position="258"/>
    </location>
    <ligand>
        <name>shikimate</name>
        <dbReference type="ChEBI" id="CHEBI:36208"/>
    </ligand>
</feature>
<feature type="binding site" evidence="8">
    <location>
        <position position="251"/>
    </location>
    <ligand>
        <name>NADP(+)</name>
        <dbReference type="ChEBI" id="CHEBI:58349"/>
    </ligand>
</feature>
<dbReference type="PANTHER" id="PTHR21089">
    <property type="entry name" value="SHIKIMATE DEHYDROGENASE"/>
    <property type="match status" value="1"/>
</dbReference>
<feature type="binding site" evidence="8">
    <location>
        <position position="107"/>
    </location>
    <ligand>
        <name>shikimate</name>
        <dbReference type="ChEBI" id="CHEBI:36208"/>
    </ligand>
</feature>
<evidence type="ECO:0000313" key="12">
    <source>
        <dbReference type="EMBL" id="TES86039.1"/>
    </source>
</evidence>
<feature type="binding site" evidence="8">
    <location>
        <begin position="156"/>
        <end position="161"/>
    </location>
    <ligand>
        <name>NADP(+)</name>
        <dbReference type="ChEBI" id="CHEBI:58349"/>
    </ligand>
</feature>
<dbReference type="NCBIfam" id="TIGR00507">
    <property type="entry name" value="aroE"/>
    <property type="match status" value="1"/>
</dbReference>
<dbReference type="InterPro" id="IPR006151">
    <property type="entry name" value="Shikm_DH/Glu-tRNA_Rdtase"/>
</dbReference>
<dbReference type="Pfam" id="PF18317">
    <property type="entry name" value="SDH_C"/>
    <property type="match status" value="1"/>
</dbReference>
<dbReference type="InterPro" id="IPR022893">
    <property type="entry name" value="Shikimate_DH_fam"/>
</dbReference>
<feature type="binding site" evidence="8">
    <location>
        <begin position="20"/>
        <end position="22"/>
    </location>
    <ligand>
        <name>shikimate</name>
        <dbReference type="ChEBI" id="CHEBI:36208"/>
    </ligand>
</feature>
<evidence type="ECO:0000256" key="2">
    <source>
        <dbReference type="ARBA" id="ARBA00012962"/>
    </source>
</evidence>
<feature type="domain" description="Shikimate dehydrogenase substrate binding N-terminal" evidence="10">
    <location>
        <begin position="12"/>
        <end position="94"/>
    </location>
</feature>
<dbReference type="HAMAP" id="MF_00222">
    <property type="entry name" value="Shikimate_DH_AroE"/>
    <property type="match status" value="1"/>
</dbReference>
<dbReference type="SUPFAM" id="SSF51735">
    <property type="entry name" value="NAD(P)-binding Rossmann-fold domains"/>
    <property type="match status" value="1"/>
</dbReference>
<gene>
    <name evidence="8 12" type="primary">aroE</name>
    <name evidence="12" type="ORF">E3J95_02950</name>
</gene>
<dbReference type="Proteomes" id="UP000320781">
    <property type="component" value="Unassembled WGS sequence"/>
</dbReference>
<dbReference type="InterPro" id="IPR046346">
    <property type="entry name" value="Aminoacid_DH-like_N_sf"/>
</dbReference>
<comment type="subunit">
    <text evidence="8">Homodimer.</text>
</comment>
<keyword evidence="5 8" id="KW-0560">Oxidoreductase</keyword>
<evidence type="ECO:0000256" key="3">
    <source>
        <dbReference type="ARBA" id="ARBA00022605"/>
    </source>
</evidence>
<comment type="similarity">
    <text evidence="8">Belongs to the shikimate dehydrogenase family.</text>
</comment>
<name>A0A523QK27_UNCAE</name>
<dbReference type="PANTHER" id="PTHR21089:SF1">
    <property type="entry name" value="BIFUNCTIONAL 3-DEHYDROQUINATE DEHYDRATASE_SHIKIMATE DEHYDROGENASE, CHLOROPLASTIC"/>
    <property type="match status" value="1"/>
</dbReference>
<accession>A0A523QK27</accession>
<evidence type="ECO:0000256" key="1">
    <source>
        <dbReference type="ARBA" id="ARBA00004871"/>
    </source>
</evidence>
<keyword evidence="3 8" id="KW-0028">Amino-acid biosynthesis</keyword>
<evidence type="ECO:0000259" key="9">
    <source>
        <dbReference type="Pfam" id="PF01488"/>
    </source>
</evidence>
<sequence length="291" mass="32334">MKIGGKTKIVGIFGYPLAHSLSPHLHNAAFDELALDFVYLPFWVQSKNLEVAVRAIRSLNMVGVNVTIPHKERIMAYLDGVAPDARMMGAVNTVLNRKGKLIGYNTDGQGFIDSLEGEGELNPNGKRVMLLGAGGAARAISSVLIQEGIASLTIVNRTQRRGEELVHHLKRIFKNRCPIDFLEFGKRNLEARLREINLFVNATSVGLNPEGDLLINLDLFSPGTFIHDIVYNRKTELLEAAEQRGLPCLGGLGMLIRQAALSFEIWTHRKAPIQKMRDTAEKELGMKKRRT</sequence>
<dbReference type="Pfam" id="PF08501">
    <property type="entry name" value="Shikimate_dh_N"/>
    <property type="match status" value="1"/>
</dbReference>
<evidence type="ECO:0000256" key="5">
    <source>
        <dbReference type="ARBA" id="ARBA00023002"/>
    </source>
</evidence>
<dbReference type="EMBL" id="SOKU01000138">
    <property type="protein sequence ID" value="TES86039.1"/>
    <property type="molecule type" value="Genomic_DNA"/>
</dbReference>
<comment type="pathway">
    <text evidence="1 8">Metabolic intermediate biosynthesis; chorismate biosynthesis; chorismate from D-erythrose 4-phosphate and phosphoenolpyruvate: step 4/7.</text>
</comment>
<dbReference type="GO" id="GO:0050661">
    <property type="term" value="F:NADP binding"/>
    <property type="evidence" value="ECO:0007669"/>
    <property type="project" value="InterPro"/>
</dbReference>
<dbReference type="InterPro" id="IPR041121">
    <property type="entry name" value="SDH_C"/>
</dbReference>
<evidence type="ECO:0000256" key="7">
    <source>
        <dbReference type="ARBA" id="ARBA00049442"/>
    </source>
</evidence>
<dbReference type="Pfam" id="PF01488">
    <property type="entry name" value="Shikimate_DH"/>
    <property type="match status" value="1"/>
</dbReference>
<feature type="binding site" evidence="8">
    <location>
        <position position="92"/>
    </location>
    <ligand>
        <name>shikimate</name>
        <dbReference type="ChEBI" id="CHEBI:36208"/>
    </ligand>
</feature>
<keyword evidence="4 8" id="KW-0521">NADP</keyword>
<dbReference type="EC" id="1.1.1.25" evidence="2 8"/>
<keyword evidence="6 8" id="KW-0057">Aromatic amino acid biosynthesis</keyword>
<protein>
    <recommendedName>
        <fullName evidence="2 8">Shikimate dehydrogenase (NADP(+))</fullName>
        <shortName evidence="8">SDH</shortName>
        <ecNumber evidence="2 8">1.1.1.25</ecNumber>
    </recommendedName>
</protein>
<dbReference type="UniPathway" id="UPA00053">
    <property type="reaction ID" value="UER00087"/>
</dbReference>
<feature type="active site" description="Proton acceptor" evidence="8">
    <location>
        <position position="71"/>
    </location>
</feature>
<dbReference type="AlphaFoldDB" id="A0A523QK27"/>
<feature type="binding site" evidence="8">
    <location>
        <position position="231"/>
    </location>
    <ligand>
        <name>shikimate</name>
        <dbReference type="ChEBI" id="CHEBI:36208"/>
    </ligand>
</feature>
<organism evidence="12 13">
    <name type="scientific">Aerophobetes bacterium</name>
    <dbReference type="NCBI Taxonomy" id="2030807"/>
    <lineage>
        <taxon>Bacteria</taxon>
        <taxon>Candidatus Aerophobota</taxon>
    </lineage>
</organism>
<comment type="catalytic activity">
    <reaction evidence="7 8">
        <text>shikimate + NADP(+) = 3-dehydroshikimate + NADPH + H(+)</text>
        <dbReference type="Rhea" id="RHEA:17737"/>
        <dbReference type="ChEBI" id="CHEBI:15378"/>
        <dbReference type="ChEBI" id="CHEBI:16630"/>
        <dbReference type="ChEBI" id="CHEBI:36208"/>
        <dbReference type="ChEBI" id="CHEBI:57783"/>
        <dbReference type="ChEBI" id="CHEBI:58349"/>
        <dbReference type="EC" id="1.1.1.25"/>
    </reaction>
</comment>
<feature type="binding site" evidence="8">
    <location>
        <begin position="132"/>
        <end position="136"/>
    </location>
    <ligand>
        <name>NADP(+)</name>
        <dbReference type="ChEBI" id="CHEBI:58349"/>
    </ligand>
</feature>
<reference evidence="12 13" key="1">
    <citation type="submission" date="2019-03" db="EMBL/GenBank/DDBJ databases">
        <title>Metabolic potential of uncultured bacteria and archaea associated with petroleum seepage in deep-sea sediments.</title>
        <authorList>
            <person name="Dong X."/>
            <person name="Hubert C."/>
        </authorList>
    </citation>
    <scope>NUCLEOTIDE SEQUENCE [LARGE SCALE GENOMIC DNA]</scope>
    <source>
        <strain evidence="12">E44_bin92</strain>
    </source>
</reference>
<dbReference type="CDD" id="cd01065">
    <property type="entry name" value="NAD_bind_Shikimate_DH"/>
    <property type="match status" value="1"/>
</dbReference>
<dbReference type="GO" id="GO:0008652">
    <property type="term" value="P:amino acid biosynthetic process"/>
    <property type="evidence" value="ECO:0007669"/>
    <property type="project" value="UniProtKB-KW"/>
</dbReference>
<evidence type="ECO:0000259" key="10">
    <source>
        <dbReference type="Pfam" id="PF08501"/>
    </source>
</evidence>
<evidence type="ECO:0000259" key="11">
    <source>
        <dbReference type="Pfam" id="PF18317"/>
    </source>
</evidence>
<dbReference type="GO" id="GO:0009423">
    <property type="term" value="P:chorismate biosynthetic process"/>
    <property type="evidence" value="ECO:0007669"/>
    <property type="project" value="UniProtKB-UniRule"/>
</dbReference>
<dbReference type="InterPro" id="IPR011342">
    <property type="entry name" value="Shikimate_DH"/>
</dbReference>
<feature type="domain" description="Quinate/shikimate 5-dehydrogenase/glutamyl-tRNA reductase" evidence="9">
    <location>
        <begin position="124"/>
        <end position="179"/>
    </location>
</feature>
<dbReference type="InterPro" id="IPR013708">
    <property type="entry name" value="Shikimate_DH-bd_N"/>
</dbReference>
<comment type="function">
    <text evidence="8">Involved in the biosynthesis of the chorismate, which leads to the biosynthesis of aromatic amino acids. Catalyzes the reversible NADPH linked reduction of 3-dehydroshikimate (DHSA) to yield shikimate (SA).</text>
</comment>
<dbReference type="GO" id="GO:0019632">
    <property type="term" value="P:shikimate metabolic process"/>
    <property type="evidence" value="ECO:0007669"/>
    <property type="project" value="InterPro"/>
</dbReference>
<dbReference type="GO" id="GO:0004764">
    <property type="term" value="F:shikimate 3-dehydrogenase (NADP+) activity"/>
    <property type="evidence" value="ECO:0007669"/>
    <property type="project" value="UniProtKB-UniRule"/>
</dbReference>
<feature type="binding site" evidence="8">
    <location>
        <position position="229"/>
    </location>
    <ligand>
        <name>NADP(+)</name>
        <dbReference type="ChEBI" id="CHEBI:58349"/>
    </ligand>
</feature>
<dbReference type="GO" id="GO:0009073">
    <property type="term" value="P:aromatic amino acid family biosynthetic process"/>
    <property type="evidence" value="ECO:0007669"/>
    <property type="project" value="UniProtKB-KW"/>
</dbReference>
<proteinExistence type="inferred from homology"/>
<evidence type="ECO:0000313" key="13">
    <source>
        <dbReference type="Proteomes" id="UP000320781"/>
    </source>
</evidence>
<feature type="binding site" evidence="8">
    <location>
        <position position="67"/>
    </location>
    <ligand>
        <name>shikimate</name>
        <dbReference type="ChEBI" id="CHEBI:36208"/>
    </ligand>
</feature>
<dbReference type="Gene3D" id="3.40.50.10860">
    <property type="entry name" value="Leucine Dehydrogenase, chain A, domain 1"/>
    <property type="match status" value="1"/>
</dbReference>
<evidence type="ECO:0000256" key="4">
    <source>
        <dbReference type="ARBA" id="ARBA00022857"/>
    </source>
</evidence>
<comment type="caution">
    <text evidence="12">The sequence shown here is derived from an EMBL/GenBank/DDBJ whole genome shotgun (WGS) entry which is preliminary data.</text>
</comment>
<dbReference type="SUPFAM" id="SSF53223">
    <property type="entry name" value="Aminoacid dehydrogenase-like, N-terminal domain"/>
    <property type="match status" value="1"/>
</dbReference>
<evidence type="ECO:0000256" key="8">
    <source>
        <dbReference type="HAMAP-Rule" id="MF_00222"/>
    </source>
</evidence>
<evidence type="ECO:0000256" key="6">
    <source>
        <dbReference type="ARBA" id="ARBA00023141"/>
    </source>
</evidence>
<comment type="caution">
    <text evidence="8">Lacks conserved residue(s) required for the propagation of feature annotation.</text>
</comment>
<dbReference type="Gene3D" id="3.40.50.720">
    <property type="entry name" value="NAD(P)-binding Rossmann-like Domain"/>
    <property type="match status" value="1"/>
</dbReference>
<dbReference type="InterPro" id="IPR036291">
    <property type="entry name" value="NAD(P)-bd_dom_sf"/>
</dbReference>